<evidence type="ECO:0008006" key="4">
    <source>
        <dbReference type="Google" id="ProtNLM"/>
    </source>
</evidence>
<keyword evidence="3" id="KW-1185">Reference proteome</keyword>
<dbReference type="AlphaFoldDB" id="A0AAW1RJS9"/>
<evidence type="ECO:0000313" key="2">
    <source>
        <dbReference type="EMBL" id="KAK9833918.1"/>
    </source>
</evidence>
<organism evidence="2 3">
    <name type="scientific">Apatococcus lobatus</name>
    <dbReference type="NCBI Taxonomy" id="904363"/>
    <lineage>
        <taxon>Eukaryota</taxon>
        <taxon>Viridiplantae</taxon>
        <taxon>Chlorophyta</taxon>
        <taxon>core chlorophytes</taxon>
        <taxon>Trebouxiophyceae</taxon>
        <taxon>Chlorellales</taxon>
        <taxon>Chlorellaceae</taxon>
        <taxon>Apatococcus</taxon>
    </lineage>
</organism>
<dbReference type="Proteomes" id="UP001438707">
    <property type="component" value="Unassembled WGS sequence"/>
</dbReference>
<dbReference type="EMBL" id="JALJOS010000010">
    <property type="protein sequence ID" value="KAK9833918.1"/>
    <property type="molecule type" value="Genomic_DNA"/>
</dbReference>
<protein>
    <recommendedName>
        <fullName evidence="4">DNA2/NAM7 helicase-like C-terminal domain-containing protein</fullName>
    </recommendedName>
</protein>
<accession>A0AAW1RJS9</accession>
<comment type="caution">
    <text evidence="2">The sequence shown here is derived from an EMBL/GenBank/DDBJ whole genome shotgun (WGS) entry which is preliminary data.</text>
</comment>
<proteinExistence type="predicted"/>
<sequence length="591" mass="62859">MAAILSLRHPHMVLQARGCLSNLDLAPLVAYAALGDFSLWQLLSQQILQQDVSFELLLAAVAGSGHARASSTLEVEYWSNRTGSIVRAAMHSPGQGNAEPGSGNRRPGSVQVGCGSGVQQQKRAAWPSMAQSGTSGSLNNGAPILEHCQMSSSSPLPAWQTLTSAGHSALEVASAWLDCLRQHSAQSKLEARQTIGLFPPCRTLHRRTRLTPDRVCLPELAAQGMLLNDMSGASKTRASLETHSAATDDAACIAKDDSIAQDHGSMSTFVWCDTTSQQCSQLRVRLPDDLDIEAAVHGDEIACSELHTWASGQRNPSACTVAAGTGHVQLLKWLAAQQSAPQATSVGSAEDQGLSETRSATFAAAFGGHLDVLQWQAARGALTSELLGQVGVLAASQGHSHIGVYMTQKQVLEATESQQMDTTGAAAVDIVDILKWLSCTIGIQPERVFVMAAYTGQIRVLEWCQRKWPSCTLEPGLCEVAAEAGQTGVLRWLRNQCPPCSWDFNVLQARGRLSNLDLAPLVSCAKGVQQQKRAAWPSMAQSGTSSSLKDGVPILEHYQTSSSSPLPAWQTLTSAGHCALEVASVLMDCLG</sequence>
<evidence type="ECO:0000313" key="3">
    <source>
        <dbReference type="Proteomes" id="UP001438707"/>
    </source>
</evidence>
<feature type="compositionally biased region" description="Low complexity" evidence="1">
    <location>
        <begin position="108"/>
        <end position="121"/>
    </location>
</feature>
<gene>
    <name evidence="2" type="ORF">WJX74_009957</name>
</gene>
<feature type="region of interest" description="Disordered" evidence="1">
    <location>
        <begin position="90"/>
        <end position="144"/>
    </location>
</feature>
<reference evidence="2 3" key="1">
    <citation type="journal article" date="2024" name="Nat. Commun.">
        <title>Phylogenomics reveals the evolutionary origins of lichenization in chlorophyte algae.</title>
        <authorList>
            <person name="Puginier C."/>
            <person name="Libourel C."/>
            <person name="Otte J."/>
            <person name="Skaloud P."/>
            <person name="Haon M."/>
            <person name="Grisel S."/>
            <person name="Petersen M."/>
            <person name="Berrin J.G."/>
            <person name="Delaux P.M."/>
            <person name="Dal Grande F."/>
            <person name="Keller J."/>
        </authorList>
    </citation>
    <scope>NUCLEOTIDE SEQUENCE [LARGE SCALE GENOMIC DNA]</scope>
    <source>
        <strain evidence="2 3">SAG 2145</strain>
    </source>
</reference>
<evidence type="ECO:0000256" key="1">
    <source>
        <dbReference type="SAM" id="MobiDB-lite"/>
    </source>
</evidence>
<feature type="compositionally biased region" description="Polar residues" evidence="1">
    <location>
        <begin position="129"/>
        <end position="140"/>
    </location>
</feature>
<name>A0AAW1RJS9_9CHLO</name>